<gene>
    <name evidence="1" type="ORF">QFC19_001875</name>
</gene>
<reference evidence="1" key="1">
    <citation type="submission" date="2023-04" db="EMBL/GenBank/DDBJ databases">
        <title>Draft Genome sequencing of Naganishia species isolated from polar environments using Oxford Nanopore Technology.</title>
        <authorList>
            <person name="Leo P."/>
            <person name="Venkateswaran K."/>
        </authorList>
    </citation>
    <scope>NUCLEOTIDE SEQUENCE</scope>
    <source>
        <strain evidence="1">MNA-CCFEE 5261</strain>
    </source>
</reference>
<dbReference type="EMBL" id="JASBWR010000015">
    <property type="protein sequence ID" value="KAJ9109895.1"/>
    <property type="molecule type" value="Genomic_DNA"/>
</dbReference>
<evidence type="ECO:0000313" key="2">
    <source>
        <dbReference type="Proteomes" id="UP001241377"/>
    </source>
</evidence>
<accession>A0ACC2WEY2</accession>
<name>A0ACC2WEY2_9TREE</name>
<proteinExistence type="predicted"/>
<evidence type="ECO:0000313" key="1">
    <source>
        <dbReference type="EMBL" id="KAJ9109895.1"/>
    </source>
</evidence>
<comment type="caution">
    <text evidence="1">The sequence shown here is derived from an EMBL/GenBank/DDBJ whole genome shotgun (WGS) entry which is preliminary data.</text>
</comment>
<keyword evidence="2" id="KW-1185">Reference proteome</keyword>
<sequence length="351" mass="39259">MFVGFYTDTFPALSFIGMFTVSDIIHLIQYYYQSTSYEGAAADVERFRLESIRGKFTAVAPLSDADIEKVLHVPPPPLLSVHPMRPLFDACRLLIQTHARRLPLIDQDDQTGKEVVLSVLTQYRVLKFMAVNCRETVYLNEPLRALGVGTYVNPSADHPENPYYPLATATMQTTVFDVVHMFSELGISAVPIVDSQGKVVNLYETVDVITLVRMGAYHDLDLTIAQALARRSADFAGVVTCTPDDSLASVFHLIRMRRIHRLVVVEGGKPKQGESSEEAAERTQRKGRLLGIISLSDVLKHIIVRHAMAEQRIWEELTIFLPSRNRVTSILGAEELALSPLRQSLQLKLGQ</sequence>
<protein>
    <submittedName>
        <fullName evidence="1">Uncharacterized protein</fullName>
    </submittedName>
</protein>
<organism evidence="1 2">
    <name type="scientific">Naganishia cerealis</name>
    <dbReference type="NCBI Taxonomy" id="610337"/>
    <lineage>
        <taxon>Eukaryota</taxon>
        <taxon>Fungi</taxon>
        <taxon>Dikarya</taxon>
        <taxon>Basidiomycota</taxon>
        <taxon>Agaricomycotina</taxon>
        <taxon>Tremellomycetes</taxon>
        <taxon>Filobasidiales</taxon>
        <taxon>Filobasidiaceae</taxon>
        <taxon>Naganishia</taxon>
    </lineage>
</organism>
<dbReference type="Proteomes" id="UP001241377">
    <property type="component" value="Unassembled WGS sequence"/>
</dbReference>